<sequence>MPNIPPALALFNGVLAALALSACGASESSPTSSANDTPANVQSASPHRASAPLQQTSSCRNCVVSEQIQGEQQQPQFVVIWRGVDGQVQERFDIDLPAGAFKDLQALQTDKMPRLNIADEKLKSSRLDTTREVFRNSEQSVIIYITVLRDDSDQIIDVRVNQLSMPLRHVKPGRL</sequence>
<evidence type="ECO:0008006" key="5">
    <source>
        <dbReference type="Google" id="ProtNLM"/>
    </source>
</evidence>
<evidence type="ECO:0000256" key="1">
    <source>
        <dbReference type="SAM" id="MobiDB-lite"/>
    </source>
</evidence>
<comment type="caution">
    <text evidence="3">The sequence shown here is derived from an EMBL/GenBank/DDBJ whole genome shotgun (WGS) entry which is preliminary data.</text>
</comment>
<dbReference type="EMBL" id="AMRG01000005">
    <property type="protein sequence ID" value="EKE84500.1"/>
    <property type="molecule type" value="Genomic_DNA"/>
</dbReference>
<feature type="signal peptide" evidence="2">
    <location>
        <begin position="1"/>
        <end position="24"/>
    </location>
</feature>
<feature type="chain" id="PRO_5003863425" description="Lipoprotein" evidence="2">
    <location>
        <begin position="25"/>
        <end position="175"/>
    </location>
</feature>
<proteinExistence type="predicted"/>
<evidence type="ECO:0000313" key="4">
    <source>
        <dbReference type="Proteomes" id="UP000014115"/>
    </source>
</evidence>
<reference evidence="3 4" key="1">
    <citation type="journal article" date="2012" name="J. Bacteriol.">
        <title>Genome Sequence of Idiomarina xiamenensis Type Strain 10-D-4.</title>
        <authorList>
            <person name="Lai Q."/>
            <person name="Wang L."/>
            <person name="Wang W."/>
            <person name="Shao Z."/>
        </authorList>
    </citation>
    <scope>NUCLEOTIDE SEQUENCE [LARGE SCALE GENOMIC DNA]</scope>
    <source>
        <strain evidence="3 4">10-D-4</strain>
    </source>
</reference>
<gene>
    <name evidence="3" type="ORF">A10D4_05512</name>
</gene>
<feature type="compositionally biased region" description="Polar residues" evidence="1">
    <location>
        <begin position="30"/>
        <end position="45"/>
    </location>
</feature>
<protein>
    <recommendedName>
        <fullName evidence="5">Lipoprotein</fullName>
    </recommendedName>
</protein>
<keyword evidence="4" id="KW-1185">Reference proteome</keyword>
<dbReference type="AlphaFoldDB" id="K2L3R4"/>
<organism evidence="3 4">
    <name type="scientific">Idiomarina xiamenensis 10-D-4</name>
    <dbReference type="NCBI Taxonomy" id="740709"/>
    <lineage>
        <taxon>Bacteria</taxon>
        <taxon>Pseudomonadati</taxon>
        <taxon>Pseudomonadota</taxon>
        <taxon>Gammaproteobacteria</taxon>
        <taxon>Alteromonadales</taxon>
        <taxon>Idiomarinaceae</taxon>
        <taxon>Idiomarina</taxon>
    </lineage>
</organism>
<dbReference type="STRING" id="740709.A10D4_05512"/>
<evidence type="ECO:0000256" key="2">
    <source>
        <dbReference type="SAM" id="SignalP"/>
    </source>
</evidence>
<dbReference type="RefSeq" id="WP_008488242.1">
    <property type="nucleotide sequence ID" value="NZ_AMRG01000005.1"/>
</dbReference>
<dbReference type="PATRIC" id="fig|740709.3.peg.1123"/>
<name>K2L3R4_9GAMM</name>
<evidence type="ECO:0000313" key="3">
    <source>
        <dbReference type="EMBL" id="EKE84500.1"/>
    </source>
</evidence>
<dbReference type="Proteomes" id="UP000014115">
    <property type="component" value="Unassembled WGS sequence"/>
</dbReference>
<feature type="region of interest" description="Disordered" evidence="1">
    <location>
        <begin position="26"/>
        <end position="53"/>
    </location>
</feature>
<keyword evidence="2" id="KW-0732">Signal</keyword>
<accession>K2L3R4</accession>